<feature type="domain" description="ABC3 transporter permease C-terminal" evidence="7">
    <location>
        <begin position="289"/>
        <end position="404"/>
    </location>
</feature>
<dbReference type="InterPro" id="IPR003838">
    <property type="entry name" value="ABC3_permease_C"/>
</dbReference>
<dbReference type="OrthoDB" id="1451596at2"/>
<feature type="transmembrane region" description="Helical" evidence="6">
    <location>
        <begin position="286"/>
        <end position="305"/>
    </location>
</feature>
<accession>A0A0B8T338</accession>
<evidence type="ECO:0000259" key="7">
    <source>
        <dbReference type="Pfam" id="PF02687"/>
    </source>
</evidence>
<gene>
    <name evidence="9" type="ORF">DI53_0824</name>
</gene>
<feature type="transmembrane region" description="Helical" evidence="6">
    <location>
        <begin position="378"/>
        <end position="401"/>
    </location>
</feature>
<comment type="subcellular location">
    <subcellularLocation>
        <location evidence="1">Cell membrane</location>
        <topology evidence="1">Multi-pass membrane protein</topology>
    </subcellularLocation>
</comment>
<keyword evidence="2" id="KW-1003">Cell membrane</keyword>
<feature type="transmembrane region" description="Helical" evidence="6">
    <location>
        <begin position="762"/>
        <end position="785"/>
    </location>
</feature>
<feature type="transmembrane region" description="Helical" evidence="6">
    <location>
        <begin position="422"/>
        <end position="447"/>
    </location>
</feature>
<keyword evidence="3 6" id="KW-0812">Transmembrane</keyword>
<dbReference type="InterPro" id="IPR050250">
    <property type="entry name" value="Macrolide_Exporter_MacB"/>
</dbReference>
<dbReference type="GO" id="GO:0005886">
    <property type="term" value="C:plasma membrane"/>
    <property type="evidence" value="ECO:0007669"/>
    <property type="project" value="UniProtKB-SubCell"/>
</dbReference>
<keyword evidence="4 6" id="KW-1133">Transmembrane helix</keyword>
<evidence type="ECO:0000259" key="8">
    <source>
        <dbReference type="Pfam" id="PF12704"/>
    </source>
</evidence>
<dbReference type="AlphaFoldDB" id="A0A0B8T338"/>
<dbReference type="Pfam" id="PF02687">
    <property type="entry name" value="FtsX"/>
    <property type="match status" value="2"/>
</dbReference>
<proteinExistence type="predicted"/>
<evidence type="ECO:0000256" key="4">
    <source>
        <dbReference type="ARBA" id="ARBA00022989"/>
    </source>
</evidence>
<dbReference type="eggNOG" id="COG0577">
    <property type="taxonomic scope" value="Bacteria"/>
</dbReference>
<keyword evidence="5 6" id="KW-0472">Membrane</keyword>
<dbReference type="Pfam" id="PF12704">
    <property type="entry name" value="MacB_PCD"/>
    <property type="match status" value="1"/>
</dbReference>
<dbReference type="InterPro" id="IPR025857">
    <property type="entry name" value="MacB_PCD"/>
</dbReference>
<evidence type="ECO:0000256" key="3">
    <source>
        <dbReference type="ARBA" id="ARBA00022692"/>
    </source>
</evidence>
<dbReference type="GO" id="GO:0022857">
    <property type="term" value="F:transmembrane transporter activity"/>
    <property type="evidence" value="ECO:0007669"/>
    <property type="project" value="TreeGrafter"/>
</dbReference>
<feature type="transmembrane region" description="Helical" evidence="6">
    <location>
        <begin position="21"/>
        <end position="41"/>
    </location>
</feature>
<dbReference type="Proteomes" id="UP000031802">
    <property type="component" value="Unassembled WGS sequence"/>
</dbReference>
<evidence type="ECO:0000256" key="5">
    <source>
        <dbReference type="ARBA" id="ARBA00023136"/>
    </source>
</evidence>
<sequence length="799" mass="88924">MLKNYLKIAWRSIAKNRFFSLLNVLGLAVSLAAAVLLLSFARQEWSYNKQFAKESTIYRVYLQANAEYNFEKWTNLPNAVGPTMLKDIPEVKSFARLVKLDFTGFGSIQAKDETYIEKQILLTDAAFFDMFDVTFLEGSRHSSFSRPGSVVISATEKQKLFGDSPALNQMIVINQRDTVNISGVFQDFPTNSSFDATIFLNMMDSWMGKNVYWSNASYQTFCLLDEKAVSADIEQKTTALIDKYVEKDDQYYTQFFLQPLSKVHLYSADLKDNVLKSPGNISSVKMVILLAALVLLIACINYMNLATARSQRHAKEVGINKVLGAHPRQIKVRFYLETSLITFFSICLGLIMALGIAPVFNNLVGSSISATQLFSLENIGLCLALWLMTTVLGGSYPATLMARIPSLSLMKKMTSPKRAMPIFRQGLVLFQFTCSTILIIGVIIISLQMKHVANKDLGYQPSNTMIVPIRSISSTEKFNSIKQAVENLASTVSSATVQTFPGYGESGKNVYNPSSPNAGLPTSNSSSYGPVIPTLGLHLLAGTDLPQQLHPNDTSCYVLINEVVSSFLGYANPNDAIGKNISTEMSSQSIITGVVRNFNFSSLKDNIGGYVYSRMNDPSEGYRYLLLRYNTNKKEDYVAQVQKIFETQIPQAAFDYQFLDDHIKSFYITENRTNNIIATASILTIVVACIGLFGLAAFTAEQRKKEIGVRKVLGSSIYKIVKLLSSHFLVLTILSLVIASPIAWWIFSEWLQNFNDKITIPWWSFLAAGLFSIGIALLTIGYQALRAARANPIDSLRDE</sequence>
<comment type="caution">
    <text evidence="9">The sequence shown here is derived from an EMBL/GenBank/DDBJ whole genome shotgun (WGS) entry which is preliminary data.</text>
</comment>
<dbReference type="EMBL" id="JJMU01000012">
    <property type="protein sequence ID" value="KGE15451.1"/>
    <property type="molecule type" value="Genomic_DNA"/>
</dbReference>
<keyword evidence="10" id="KW-1185">Reference proteome</keyword>
<dbReference type="PATRIC" id="fig|1229276.3.peg.851"/>
<feature type="transmembrane region" description="Helical" evidence="6">
    <location>
        <begin position="334"/>
        <end position="358"/>
    </location>
</feature>
<evidence type="ECO:0000256" key="6">
    <source>
        <dbReference type="SAM" id="Phobius"/>
    </source>
</evidence>
<dbReference type="PANTHER" id="PTHR30572">
    <property type="entry name" value="MEMBRANE COMPONENT OF TRANSPORTER-RELATED"/>
    <property type="match status" value="1"/>
</dbReference>
<evidence type="ECO:0000313" key="9">
    <source>
        <dbReference type="EMBL" id="KGE15451.1"/>
    </source>
</evidence>
<dbReference type="STRING" id="1229276.DI53_0824"/>
<name>A0A0B8T338_9SPHI</name>
<organism evidence="9 10">
    <name type="scientific">Sphingobacterium deserti</name>
    <dbReference type="NCBI Taxonomy" id="1229276"/>
    <lineage>
        <taxon>Bacteria</taxon>
        <taxon>Pseudomonadati</taxon>
        <taxon>Bacteroidota</taxon>
        <taxon>Sphingobacteriia</taxon>
        <taxon>Sphingobacteriales</taxon>
        <taxon>Sphingobacteriaceae</taxon>
        <taxon>Sphingobacterium</taxon>
    </lineage>
</organism>
<protein>
    <submittedName>
        <fullName evidence="9">FtsX family membrane protein</fullName>
    </submittedName>
</protein>
<reference evidence="10" key="1">
    <citation type="submission" date="2014-04" db="EMBL/GenBank/DDBJ databases">
        <title>Whole-Genome optical mapping and complete genome sequence of Sphingobacterium deserti sp. nov., a new spaces isolated from desert in the west of China.</title>
        <authorList>
            <person name="Teng C."/>
            <person name="Zhou Z."/>
            <person name="Li X."/>
            <person name="Chen M."/>
            <person name="Lin M."/>
            <person name="Wang L."/>
            <person name="Su S."/>
            <person name="Zhang C."/>
            <person name="Zhang W."/>
        </authorList>
    </citation>
    <scope>NUCLEOTIDE SEQUENCE [LARGE SCALE GENOMIC DNA]</scope>
    <source>
        <strain evidence="10">ACCC05744</strain>
    </source>
</reference>
<feature type="transmembrane region" description="Helical" evidence="6">
    <location>
        <begin position="720"/>
        <end position="747"/>
    </location>
</feature>
<reference evidence="9 10" key="2">
    <citation type="journal article" date="2015" name="PLoS ONE">
        <title>Whole-Genome Optical Mapping and Finished Genome Sequence of Sphingobacterium deserti sp. nov., a New Species Isolated from the Western Desert of China.</title>
        <authorList>
            <person name="Teng C."/>
            <person name="Zhou Z."/>
            <person name="Molnar I."/>
            <person name="Li X."/>
            <person name="Tang R."/>
            <person name="Chen M."/>
            <person name="Wang L."/>
            <person name="Su S."/>
            <person name="Zhang W."/>
            <person name="Lin M."/>
        </authorList>
    </citation>
    <scope>NUCLEOTIDE SEQUENCE [LARGE SCALE GENOMIC DNA]</scope>
    <source>
        <strain evidence="10">ACCC05744</strain>
    </source>
</reference>
<evidence type="ECO:0000256" key="1">
    <source>
        <dbReference type="ARBA" id="ARBA00004651"/>
    </source>
</evidence>
<feature type="transmembrane region" description="Helical" evidence="6">
    <location>
        <begin position="676"/>
        <end position="699"/>
    </location>
</feature>
<dbReference type="PANTHER" id="PTHR30572:SF18">
    <property type="entry name" value="ABC-TYPE MACROLIDE FAMILY EXPORT SYSTEM PERMEASE COMPONENT 2"/>
    <property type="match status" value="1"/>
</dbReference>
<evidence type="ECO:0000256" key="2">
    <source>
        <dbReference type="ARBA" id="ARBA00022475"/>
    </source>
</evidence>
<evidence type="ECO:0000313" key="10">
    <source>
        <dbReference type="Proteomes" id="UP000031802"/>
    </source>
</evidence>
<feature type="domain" description="MacB-like periplasmic core" evidence="8">
    <location>
        <begin position="20"/>
        <end position="236"/>
    </location>
</feature>
<dbReference type="RefSeq" id="WP_037495669.1">
    <property type="nucleotide sequence ID" value="NZ_JJMU01000012.1"/>
</dbReference>
<feature type="domain" description="ABC3 transporter permease C-terminal" evidence="7">
    <location>
        <begin position="679"/>
        <end position="792"/>
    </location>
</feature>